<dbReference type="PANTHER" id="PTHR22809">
    <property type="entry name" value="METHYLTRANSFERASE-RELATED"/>
    <property type="match status" value="1"/>
</dbReference>
<evidence type="ECO:0000256" key="1">
    <source>
        <dbReference type="ARBA" id="ARBA00004496"/>
    </source>
</evidence>
<reference evidence="12" key="2">
    <citation type="submission" date="2025-08" db="UniProtKB">
        <authorList>
            <consortium name="Ensembl"/>
        </authorList>
    </citation>
    <scope>IDENTIFICATION</scope>
    <source>
        <strain evidence="12">broiler</strain>
    </source>
</reference>
<evidence type="ECO:0000256" key="5">
    <source>
        <dbReference type="ARBA" id="ARBA00022679"/>
    </source>
</evidence>
<proteinExistence type="inferred from homology"/>
<feature type="compositionally biased region" description="Low complexity" evidence="10">
    <location>
        <begin position="1"/>
        <end position="12"/>
    </location>
</feature>
<dbReference type="SUPFAM" id="SSF53335">
    <property type="entry name" value="S-adenosyl-L-methionine-dependent methyltransferases"/>
    <property type="match status" value="1"/>
</dbReference>
<dbReference type="InterPro" id="IPR029063">
    <property type="entry name" value="SAM-dependent_MTases_sf"/>
</dbReference>
<keyword evidence="7" id="KW-0819">tRNA processing</keyword>
<comment type="catalytic activity">
    <reaction evidence="9">
        <text>cytidine(32) in tRNA(Thr) + S-adenosyl-L-methionine = N(3)-methylcytidine(32) in tRNA(Thr) + S-adenosyl-L-homocysteine + H(+)</text>
        <dbReference type="Rhea" id="RHEA:50960"/>
        <dbReference type="Rhea" id="RHEA-COMP:12850"/>
        <dbReference type="Rhea" id="RHEA-COMP:12852"/>
        <dbReference type="ChEBI" id="CHEBI:15378"/>
        <dbReference type="ChEBI" id="CHEBI:57856"/>
        <dbReference type="ChEBI" id="CHEBI:59789"/>
        <dbReference type="ChEBI" id="CHEBI:74894"/>
        <dbReference type="ChEBI" id="CHEBI:82748"/>
    </reaction>
    <physiologicalReaction direction="left-to-right" evidence="9">
        <dbReference type="Rhea" id="RHEA:50961"/>
    </physiologicalReaction>
</comment>
<dbReference type="InterPro" id="IPR013217">
    <property type="entry name" value="Methyltransf_12"/>
</dbReference>
<feature type="domain" description="Methyltransferase type 12" evidence="11">
    <location>
        <begin position="303"/>
        <end position="406"/>
    </location>
</feature>
<evidence type="ECO:0000313" key="13">
    <source>
        <dbReference type="Proteomes" id="UP000000539"/>
    </source>
</evidence>
<comment type="similarity">
    <text evidence="2">Belongs to the methyltransferase superfamily. METL family.</text>
</comment>
<dbReference type="Proteomes" id="UP000000539">
    <property type="component" value="Chromosome 27"/>
</dbReference>
<evidence type="ECO:0000256" key="6">
    <source>
        <dbReference type="ARBA" id="ARBA00022691"/>
    </source>
</evidence>
<dbReference type="Pfam" id="PF08242">
    <property type="entry name" value="Methyltransf_12"/>
    <property type="match status" value="1"/>
</dbReference>
<dbReference type="GlyGen" id="A0A8V0ZSV3">
    <property type="glycosylation" value="1 site"/>
</dbReference>
<dbReference type="Gene3D" id="3.40.50.150">
    <property type="entry name" value="Vaccinia Virus protein VP39"/>
    <property type="match status" value="1"/>
</dbReference>
<dbReference type="CDD" id="cd02440">
    <property type="entry name" value="AdoMet_MTases"/>
    <property type="match status" value="1"/>
</dbReference>
<dbReference type="GeneTree" id="ENSGT00940000156059"/>
<keyword evidence="3" id="KW-0963">Cytoplasm</keyword>
<evidence type="ECO:0000256" key="9">
    <source>
        <dbReference type="ARBA" id="ARBA00049374"/>
    </source>
</evidence>
<evidence type="ECO:0000256" key="4">
    <source>
        <dbReference type="ARBA" id="ARBA00022603"/>
    </source>
</evidence>
<keyword evidence="6" id="KW-0949">S-adenosyl-L-methionine</keyword>
<evidence type="ECO:0000256" key="10">
    <source>
        <dbReference type="SAM" id="MobiDB-lite"/>
    </source>
</evidence>
<dbReference type="GO" id="GO:0052735">
    <property type="term" value="F:tRNA (cytidine-3-)-methyltransferase activity"/>
    <property type="evidence" value="ECO:0000318"/>
    <property type="project" value="GO_Central"/>
</dbReference>
<accession>A0A8V0ZSV3</accession>
<reference evidence="12" key="1">
    <citation type="submission" date="2020-11" db="EMBL/GenBank/DDBJ databases">
        <title>Gallus gallus (Chicken) genome, bGalGal1, GRCg7b, maternal haplotype autosomes + Z &amp; W.</title>
        <authorList>
            <person name="Warren W."/>
            <person name="Formenti G."/>
            <person name="Fedrigo O."/>
            <person name="Haase B."/>
            <person name="Mountcastle J."/>
            <person name="Balacco J."/>
            <person name="Tracey A."/>
            <person name="Schneider V."/>
            <person name="Okimoto R."/>
            <person name="Cheng H."/>
            <person name="Hawken R."/>
            <person name="Howe K."/>
            <person name="Jarvis E.D."/>
        </authorList>
    </citation>
    <scope>NUCLEOTIDE SEQUENCE [LARGE SCALE GENOMIC DNA]</scope>
    <source>
        <strain evidence="12">Broiler</strain>
    </source>
</reference>
<sequence length="495" mass="54741">LPLPAASSQSWRRPARRRSGGGRSGGASSPTPPASSSITPGEGGRGLPAPAGFSRSHPCPPRGASPRSSGPGVLSAACAPRASLLAGSSPRLKTSFSLLSPRRAVGGSCGDGAVRGREGLEVRKGPALLGRCWGALIPSVLSLPWWKRSGSSRCPPDNVEWSEEQEATAKSKVQENSSQLLPQDKQEEYEVNAKRYWDDFYKIHENGFFKDRHWLFTEFPELAPNRNPSQNEDSLCEFSCKEVSKNEGLGSCENGHCTLENRAENQLNLLKSSPRFCTEELAPQKLKQSYEDYPGSSASYRILEVGCGAGNTVFPILQTNNDPGLFVYCCDFSTTAVDLVQSNVEYDSSRCFAFVHDLCNDQSPFPMPDESLDIVILIFVLSAILPEKMQCVINKLSRLLKPGGMILLRDYGRYDLAQLRFKKGQCLSANFYVRGDGTRVYFFTQDELDDLFTRAGLQKIQNLVDRRLQVNRGKQMTMYRVWIQCKYQKPAGPQL</sequence>
<feature type="region of interest" description="Disordered" evidence="10">
    <location>
        <begin position="1"/>
        <end position="75"/>
    </location>
</feature>
<organism evidence="12 13">
    <name type="scientific">Gallus gallus</name>
    <name type="common">Chicken</name>
    <dbReference type="NCBI Taxonomy" id="9031"/>
    <lineage>
        <taxon>Eukaryota</taxon>
        <taxon>Metazoa</taxon>
        <taxon>Chordata</taxon>
        <taxon>Craniata</taxon>
        <taxon>Vertebrata</taxon>
        <taxon>Euteleostomi</taxon>
        <taxon>Archelosauria</taxon>
        <taxon>Archosauria</taxon>
        <taxon>Dinosauria</taxon>
        <taxon>Saurischia</taxon>
        <taxon>Theropoda</taxon>
        <taxon>Coelurosauria</taxon>
        <taxon>Aves</taxon>
        <taxon>Neognathae</taxon>
        <taxon>Galloanserae</taxon>
        <taxon>Galliformes</taxon>
        <taxon>Phasianidae</taxon>
        <taxon>Phasianinae</taxon>
        <taxon>Gallus</taxon>
    </lineage>
</organism>
<evidence type="ECO:0000256" key="7">
    <source>
        <dbReference type="ARBA" id="ARBA00022694"/>
    </source>
</evidence>
<keyword evidence="13" id="KW-1185">Reference proteome</keyword>
<evidence type="ECO:0000313" key="12">
    <source>
        <dbReference type="Ensembl" id="ENSGALP00010033917.1"/>
    </source>
</evidence>
<evidence type="ECO:0000256" key="3">
    <source>
        <dbReference type="ARBA" id="ARBA00022490"/>
    </source>
</evidence>
<evidence type="ECO:0000259" key="11">
    <source>
        <dbReference type="Pfam" id="PF08242"/>
    </source>
</evidence>
<comment type="subcellular location">
    <subcellularLocation>
        <location evidence="1">Cytoplasm</location>
    </subcellularLocation>
</comment>
<evidence type="ECO:0000256" key="8">
    <source>
        <dbReference type="ARBA" id="ARBA00048054"/>
    </source>
</evidence>
<dbReference type="GO" id="GO:0005737">
    <property type="term" value="C:cytoplasm"/>
    <property type="evidence" value="ECO:0007669"/>
    <property type="project" value="UniProtKB-SubCell"/>
</dbReference>
<gene>
    <name evidence="12" type="primary">METTL2B</name>
</gene>
<keyword evidence="4" id="KW-0489">Methyltransferase</keyword>
<keyword evidence="5" id="KW-0808">Transferase</keyword>
<reference evidence="12" key="3">
    <citation type="submission" date="2025-09" db="UniProtKB">
        <authorList>
            <consortium name="Ensembl"/>
        </authorList>
    </citation>
    <scope>IDENTIFICATION</scope>
    <source>
        <strain evidence="12">broiler</strain>
    </source>
</reference>
<feature type="region of interest" description="Disordered" evidence="10">
    <location>
        <begin position="149"/>
        <end position="185"/>
    </location>
</feature>
<dbReference type="InterPro" id="IPR026113">
    <property type="entry name" value="METTL2/6/8-like"/>
</dbReference>
<feature type="compositionally biased region" description="Low complexity" evidence="10">
    <location>
        <begin position="26"/>
        <end position="37"/>
    </location>
</feature>
<dbReference type="PANTHER" id="PTHR22809:SF4">
    <property type="entry name" value="TRNA N(3)-METHYLCYTIDINE METHYLTRANSFERASE METTL2A-RELATED"/>
    <property type="match status" value="1"/>
</dbReference>
<dbReference type="OrthoDB" id="417697at2759"/>
<dbReference type="AlphaFoldDB" id="A0A8V0ZSV3"/>
<dbReference type="Ensembl" id="ENSGALT00010056064.1">
    <property type="protein sequence ID" value="ENSGALP00010033917.1"/>
    <property type="gene ID" value="ENSGALG00010023015.1"/>
</dbReference>
<dbReference type="GO" id="GO:0030488">
    <property type="term" value="P:tRNA methylation"/>
    <property type="evidence" value="ECO:0007669"/>
    <property type="project" value="Ensembl"/>
</dbReference>
<evidence type="ECO:0000256" key="2">
    <source>
        <dbReference type="ARBA" id="ARBA00009725"/>
    </source>
</evidence>
<comment type="catalytic activity">
    <reaction evidence="8">
        <text>cytidine(32) in tRNA(Arg)(CCU) + S-adenosyl-L-methionine = N(3)-methylcytidine(32) in tRNA(Arg)(CCU) + S-adenosyl-L-homocysteine + H(+)</text>
        <dbReference type="Rhea" id="RHEA:60912"/>
        <dbReference type="Rhea" id="RHEA-COMP:15710"/>
        <dbReference type="Rhea" id="RHEA-COMP:15712"/>
        <dbReference type="ChEBI" id="CHEBI:15378"/>
        <dbReference type="ChEBI" id="CHEBI:57856"/>
        <dbReference type="ChEBI" id="CHEBI:59789"/>
        <dbReference type="ChEBI" id="CHEBI:74894"/>
        <dbReference type="ChEBI" id="CHEBI:82748"/>
    </reaction>
    <physiologicalReaction direction="left-to-right" evidence="8">
        <dbReference type="Rhea" id="RHEA:60913"/>
    </physiologicalReaction>
</comment>
<name>A0A8V0ZSV3_CHICK</name>
<protein>
    <submittedName>
        <fullName evidence="12">Methyltransferase like 2B</fullName>
    </submittedName>
</protein>